<dbReference type="EMBL" id="JABANM010021360">
    <property type="protein sequence ID" value="KAF4721364.1"/>
    <property type="molecule type" value="Genomic_DNA"/>
</dbReference>
<protein>
    <submittedName>
        <fullName evidence="1">Uncharacterized protein</fullName>
    </submittedName>
</protein>
<accession>A0A7J6RKQ1</accession>
<evidence type="ECO:0000313" key="1">
    <source>
        <dbReference type="EMBL" id="KAF4721364.1"/>
    </source>
</evidence>
<comment type="caution">
    <text evidence="1">The sequence shown here is derived from an EMBL/GenBank/DDBJ whole genome shotgun (WGS) entry which is preliminary data.</text>
</comment>
<feature type="non-terminal residue" evidence="1">
    <location>
        <position position="1"/>
    </location>
</feature>
<sequence length="150" mass="16201">GAPLWDPSYRRCCPWGSSHAGVVAPTTAAGGLYYRGNTKQFGEKGSDSIPTLNRISERELQEAAPIPTFSSSIPGKDMSFLSPSDVDDCVCVLLLSSNCRDRRRIFKTSPNSGSSGAAEGYPFQVIIHMAKTYRSLITIAWFALLSGLPP</sequence>
<dbReference type="Proteomes" id="UP000574390">
    <property type="component" value="Unassembled WGS sequence"/>
</dbReference>
<gene>
    <name evidence="1" type="ORF">FOZ62_005222</name>
</gene>
<feature type="non-terminal residue" evidence="1">
    <location>
        <position position="150"/>
    </location>
</feature>
<organism evidence="1 2">
    <name type="scientific">Perkinsus olseni</name>
    <name type="common">Perkinsus atlanticus</name>
    <dbReference type="NCBI Taxonomy" id="32597"/>
    <lineage>
        <taxon>Eukaryota</taxon>
        <taxon>Sar</taxon>
        <taxon>Alveolata</taxon>
        <taxon>Perkinsozoa</taxon>
        <taxon>Perkinsea</taxon>
        <taxon>Perkinsida</taxon>
        <taxon>Perkinsidae</taxon>
        <taxon>Perkinsus</taxon>
    </lineage>
</organism>
<proteinExistence type="predicted"/>
<dbReference type="AlphaFoldDB" id="A0A7J6RKQ1"/>
<reference evidence="1 2" key="1">
    <citation type="submission" date="2020-04" db="EMBL/GenBank/DDBJ databases">
        <title>Perkinsus olseni comparative genomics.</title>
        <authorList>
            <person name="Bogema D.R."/>
        </authorList>
    </citation>
    <scope>NUCLEOTIDE SEQUENCE [LARGE SCALE GENOMIC DNA]</scope>
    <source>
        <strain evidence="1">ATCC PRA-205</strain>
    </source>
</reference>
<name>A0A7J6RKQ1_PEROL</name>
<evidence type="ECO:0000313" key="2">
    <source>
        <dbReference type="Proteomes" id="UP000574390"/>
    </source>
</evidence>